<sequence>MSSYYNTNNQFNDYNDEEEEVFSLSFSNNESFMNQIPLLSNTSNDSLYSSSIISSSNDSIIDNDTTTTPALLSSNSSISSIESSDYYYYTNNKDDIFQLDNDFQNYSSNKKNNDIIIDMTNKYTNNVNIANNCDSFANVAQQNYRIWASSV</sequence>
<keyword evidence="2" id="KW-1185">Reference proteome</keyword>
<gene>
    <name evidence="1" type="ORF">C6P45_003920</name>
</gene>
<evidence type="ECO:0000313" key="2">
    <source>
        <dbReference type="Proteomes" id="UP000750334"/>
    </source>
</evidence>
<dbReference type="Proteomes" id="UP000750334">
    <property type="component" value="Unassembled WGS sequence"/>
</dbReference>
<dbReference type="AlphaFoldDB" id="A0A9P6WB44"/>
<dbReference type="OrthoDB" id="4033322at2759"/>
<evidence type="ECO:0000313" key="1">
    <source>
        <dbReference type="EMBL" id="KAG0669269.1"/>
    </source>
</evidence>
<comment type="caution">
    <text evidence="1">The sequence shown here is derived from an EMBL/GenBank/DDBJ whole genome shotgun (WGS) entry which is preliminary data.</text>
</comment>
<organism evidence="1 2">
    <name type="scientific">Maudiozyma exigua</name>
    <name type="common">Yeast</name>
    <name type="synonym">Kazachstania exigua</name>
    <dbReference type="NCBI Taxonomy" id="34358"/>
    <lineage>
        <taxon>Eukaryota</taxon>
        <taxon>Fungi</taxon>
        <taxon>Dikarya</taxon>
        <taxon>Ascomycota</taxon>
        <taxon>Saccharomycotina</taxon>
        <taxon>Saccharomycetes</taxon>
        <taxon>Saccharomycetales</taxon>
        <taxon>Saccharomycetaceae</taxon>
        <taxon>Maudiozyma</taxon>
    </lineage>
</organism>
<protein>
    <submittedName>
        <fullName evidence="1">Uncharacterized protein</fullName>
    </submittedName>
</protein>
<reference evidence="1 2" key="1">
    <citation type="submission" date="2020-11" db="EMBL/GenBank/DDBJ databases">
        <title>Kefir isolates.</title>
        <authorList>
            <person name="Marcisauskas S."/>
            <person name="Kim Y."/>
            <person name="Blasche S."/>
        </authorList>
    </citation>
    <scope>NUCLEOTIDE SEQUENCE [LARGE SCALE GENOMIC DNA]</scope>
    <source>
        <strain evidence="1 2">OG2</strain>
    </source>
</reference>
<proteinExistence type="predicted"/>
<dbReference type="EMBL" id="PUHR01000045">
    <property type="protein sequence ID" value="KAG0669269.1"/>
    <property type="molecule type" value="Genomic_DNA"/>
</dbReference>
<accession>A0A9P6WB44</accession>
<name>A0A9P6WB44_MAUEX</name>